<evidence type="ECO:0000313" key="3">
    <source>
        <dbReference type="EMBL" id="CAI4220051.1"/>
    </source>
</evidence>
<keyword evidence="2" id="KW-0812">Transmembrane</keyword>
<evidence type="ECO:0000313" key="4">
    <source>
        <dbReference type="Proteomes" id="UP000838763"/>
    </source>
</evidence>
<feature type="region of interest" description="Disordered" evidence="1">
    <location>
        <begin position="133"/>
        <end position="156"/>
    </location>
</feature>
<protein>
    <submittedName>
        <fullName evidence="3">Uncharacterized protein</fullName>
    </submittedName>
</protein>
<comment type="caution">
    <text evidence="3">The sequence shown here is derived from an EMBL/GenBank/DDBJ whole genome shotgun (WGS) entry which is preliminary data.</text>
</comment>
<dbReference type="EMBL" id="CALLCH030000021">
    <property type="protein sequence ID" value="CAI4220051.1"/>
    <property type="molecule type" value="Genomic_DNA"/>
</dbReference>
<evidence type="ECO:0000256" key="1">
    <source>
        <dbReference type="SAM" id="MobiDB-lite"/>
    </source>
</evidence>
<proteinExistence type="predicted"/>
<feature type="transmembrane region" description="Helical" evidence="2">
    <location>
        <begin position="52"/>
        <end position="73"/>
    </location>
</feature>
<keyword evidence="2" id="KW-1133">Transmembrane helix</keyword>
<keyword evidence="4" id="KW-1185">Reference proteome</keyword>
<evidence type="ECO:0000256" key="2">
    <source>
        <dbReference type="SAM" id="Phobius"/>
    </source>
</evidence>
<reference evidence="3" key="1">
    <citation type="submission" date="2022-11" db="EMBL/GenBank/DDBJ databases">
        <authorList>
            <person name="Scott C."/>
            <person name="Bruce N."/>
        </authorList>
    </citation>
    <scope>NUCLEOTIDE SEQUENCE</scope>
</reference>
<sequence length="156" mass="16621">MDSPNEEGTQKVGQGQLGIPVTTLPSLFISLANRTWGWSVTIDTAPATVPVAVLKFSLIWSVTVLFVASLVAWQTRFAVASSRKVFEIAQENFNEDSGLVRGLGDLWRGGDVGWWGFGNSGALLVGYGRAERSGGGHANEGGKASKAKRELHGDDC</sequence>
<dbReference type="Proteomes" id="UP000838763">
    <property type="component" value="Unassembled WGS sequence"/>
</dbReference>
<gene>
    <name evidence="3" type="ORF">PPNO1_LOCUS9592</name>
</gene>
<keyword evidence="2" id="KW-0472">Membrane</keyword>
<organism evidence="3 4">
    <name type="scientific">Parascedosporium putredinis</name>
    <dbReference type="NCBI Taxonomy" id="1442378"/>
    <lineage>
        <taxon>Eukaryota</taxon>
        <taxon>Fungi</taxon>
        <taxon>Dikarya</taxon>
        <taxon>Ascomycota</taxon>
        <taxon>Pezizomycotina</taxon>
        <taxon>Sordariomycetes</taxon>
        <taxon>Hypocreomycetidae</taxon>
        <taxon>Microascales</taxon>
        <taxon>Microascaceae</taxon>
        <taxon>Parascedosporium</taxon>
    </lineage>
</organism>
<name>A0A9P1HCV4_9PEZI</name>
<feature type="compositionally biased region" description="Basic and acidic residues" evidence="1">
    <location>
        <begin position="147"/>
        <end position="156"/>
    </location>
</feature>
<dbReference type="AlphaFoldDB" id="A0A9P1HCV4"/>
<accession>A0A9P1HCV4</accession>